<keyword evidence="2" id="KW-1185">Reference proteome</keyword>
<dbReference type="Proteomes" id="UP001205919">
    <property type="component" value="Unassembled WGS sequence"/>
</dbReference>
<comment type="caution">
    <text evidence="1">The sequence shown here is derived from an EMBL/GenBank/DDBJ whole genome shotgun (WGS) entry which is preliminary data.</text>
</comment>
<dbReference type="RefSeq" id="WP_008709929.1">
    <property type="nucleotide sequence ID" value="NZ_CABKQM010000005.1"/>
</dbReference>
<reference evidence="1 2" key="1">
    <citation type="submission" date="2022-06" db="EMBL/GenBank/DDBJ databases">
        <title>Isolation of gut microbiota from human fecal samples.</title>
        <authorList>
            <person name="Pamer E.G."/>
            <person name="Barat B."/>
            <person name="Waligurski E."/>
            <person name="Medina S."/>
            <person name="Paddock L."/>
            <person name="Mostad J."/>
        </authorList>
    </citation>
    <scope>NUCLEOTIDE SEQUENCE [LARGE SCALE GENOMIC DNA]</scope>
    <source>
        <strain evidence="1 2">DFI.9.90</strain>
    </source>
</reference>
<protein>
    <submittedName>
        <fullName evidence="1">Uncharacterized protein</fullName>
    </submittedName>
</protein>
<dbReference type="AlphaFoldDB" id="A0AAW5K0S6"/>
<gene>
    <name evidence="1" type="ORF">NE630_07255</name>
</gene>
<sequence length="59" mass="6839">MKTNLENIAKKNADEMARFLILMDNLGICCYCSFKQDSKECKEHPCKIGIIGWLEQEDK</sequence>
<evidence type="ECO:0000313" key="1">
    <source>
        <dbReference type="EMBL" id="MCQ4814226.1"/>
    </source>
</evidence>
<dbReference type="EMBL" id="JANFYT010000013">
    <property type="protein sequence ID" value="MCQ4814226.1"/>
    <property type="molecule type" value="Genomic_DNA"/>
</dbReference>
<organism evidence="1 2">
    <name type="scientific">Cloacibacillus evryensis</name>
    <dbReference type="NCBI Taxonomy" id="508460"/>
    <lineage>
        <taxon>Bacteria</taxon>
        <taxon>Thermotogati</taxon>
        <taxon>Synergistota</taxon>
        <taxon>Synergistia</taxon>
        <taxon>Synergistales</taxon>
        <taxon>Synergistaceae</taxon>
        <taxon>Cloacibacillus</taxon>
    </lineage>
</organism>
<proteinExistence type="predicted"/>
<accession>A0AAW5K0S6</accession>
<evidence type="ECO:0000313" key="2">
    <source>
        <dbReference type="Proteomes" id="UP001205919"/>
    </source>
</evidence>
<name>A0AAW5K0S6_9BACT</name>